<sequence>CALMPFNQTIFHDDCISKIIENNYCFGGCSSTTQPKFFDDKSETLCHYCWVDKKETVTVKLLCPGRKKKFKMKMLHVVKSCQCR</sequence>
<dbReference type="InterPro" id="IPR004133">
    <property type="entry name" value="DAN_dom"/>
</dbReference>
<dbReference type="InterPro" id="IPR016860">
    <property type="entry name" value="Cerberus"/>
</dbReference>
<evidence type="ECO:0000256" key="5">
    <source>
        <dbReference type="ARBA" id="ARBA00023157"/>
    </source>
</evidence>
<dbReference type="SMART" id="SM00041">
    <property type="entry name" value="CT"/>
    <property type="match status" value="1"/>
</dbReference>
<comment type="similarity">
    <text evidence="2">Belongs to the DAN family.</text>
</comment>
<proteinExistence type="inferred from homology"/>
<dbReference type="InterPro" id="IPR029034">
    <property type="entry name" value="Cystine-knot_cytokine"/>
</dbReference>
<feature type="non-terminal residue" evidence="7">
    <location>
        <position position="1"/>
    </location>
</feature>
<keyword evidence="5" id="KW-1015">Disulfide bond</keyword>
<dbReference type="EMBL" id="AB823941">
    <property type="protein sequence ID" value="BAQ19169.1"/>
    <property type="molecule type" value="Genomic_DNA"/>
</dbReference>
<dbReference type="PANTHER" id="PTHR15273:SF8">
    <property type="entry name" value="CERBERUS"/>
    <property type="match status" value="1"/>
</dbReference>
<gene>
    <name evidence="7" type="primary">CpaCerberus-like 4b</name>
</gene>
<protein>
    <submittedName>
        <fullName evidence="7">Cerberus-like 4b protein</fullName>
    </submittedName>
</protein>
<evidence type="ECO:0000256" key="1">
    <source>
        <dbReference type="ARBA" id="ARBA00004613"/>
    </source>
</evidence>
<keyword evidence="3" id="KW-0964">Secreted</keyword>
<feature type="domain" description="CTCK" evidence="6">
    <location>
        <begin position="3"/>
        <end position="84"/>
    </location>
</feature>
<dbReference type="GO" id="GO:0032926">
    <property type="term" value="P:negative regulation of activin receptor signaling pathway"/>
    <property type="evidence" value="ECO:0007669"/>
    <property type="project" value="UniProtKB-ARBA"/>
</dbReference>
<dbReference type="GO" id="GO:0005576">
    <property type="term" value="C:extracellular region"/>
    <property type="evidence" value="ECO:0007669"/>
    <property type="project" value="UniProtKB-SubCell"/>
</dbReference>
<feature type="non-terminal residue" evidence="7">
    <location>
        <position position="84"/>
    </location>
</feature>
<dbReference type="Pfam" id="PF03045">
    <property type="entry name" value="DAN"/>
    <property type="match status" value="1"/>
</dbReference>
<reference evidence="7" key="1">
    <citation type="submission" date="2013-06" db="EMBL/GenBank/DDBJ databases">
        <title>Nodal signalling determines biradial asymmetry in Hydra.</title>
        <authorList>
            <person name="Watanabe H."/>
            <person name="Schmidt H."/>
            <person name="Kuhn A."/>
            <person name="Oezbek S."/>
            <person name="Hobmayer B."/>
            <person name="Holstein T.W."/>
        </authorList>
    </citation>
    <scope>NUCLEOTIDE SEQUENCE</scope>
</reference>
<comment type="subcellular location">
    <subcellularLocation>
        <location evidence="1">Secreted</location>
    </subcellularLocation>
</comment>
<evidence type="ECO:0000313" key="7">
    <source>
        <dbReference type="EMBL" id="BAQ19169.1"/>
    </source>
</evidence>
<dbReference type="GO" id="GO:0048513">
    <property type="term" value="P:animal organ development"/>
    <property type="evidence" value="ECO:0007669"/>
    <property type="project" value="UniProtKB-ARBA"/>
</dbReference>
<dbReference type="GO" id="GO:0003002">
    <property type="term" value="P:regionalization"/>
    <property type="evidence" value="ECO:0007669"/>
    <property type="project" value="UniProtKB-ARBA"/>
</dbReference>
<evidence type="ECO:0000256" key="2">
    <source>
        <dbReference type="ARBA" id="ARBA00007872"/>
    </source>
</evidence>
<accession>A0A0A8K7W2</accession>
<name>A0A0A8K7W2_9CNID</name>
<evidence type="ECO:0000256" key="3">
    <source>
        <dbReference type="ARBA" id="ARBA00022525"/>
    </source>
</evidence>
<evidence type="ECO:0000256" key="4">
    <source>
        <dbReference type="ARBA" id="ARBA00022729"/>
    </source>
</evidence>
<keyword evidence="4" id="KW-0732">Signal</keyword>
<organism evidence="7">
    <name type="scientific">Cladonema pacificum</name>
    <dbReference type="NCBI Taxonomy" id="499903"/>
    <lineage>
        <taxon>Eukaryota</taxon>
        <taxon>Metazoa</taxon>
        <taxon>Cnidaria</taxon>
        <taxon>Hydrozoa</taxon>
        <taxon>Hydroidolina</taxon>
        <taxon>Anthoathecata</taxon>
        <taxon>Capitata</taxon>
        <taxon>Cladonematidae</taxon>
        <taxon>Cladonema</taxon>
    </lineage>
</organism>
<dbReference type="InterPro" id="IPR006207">
    <property type="entry name" value="Cys_knot_C"/>
</dbReference>
<evidence type="ECO:0000259" key="6">
    <source>
        <dbReference type="SMART" id="SM00041"/>
    </source>
</evidence>
<dbReference type="AlphaFoldDB" id="A0A0A8K7W2"/>
<dbReference type="Gene3D" id="2.10.90.10">
    <property type="entry name" value="Cystine-knot cytokines"/>
    <property type="match status" value="1"/>
</dbReference>
<dbReference type="PANTHER" id="PTHR15273">
    <property type="entry name" value="DAN DOMAIN FAMILY MEMBER 5"/>
    <property type="match status" value="1"/>
</dbReference>